<keyword evidence="11 15" id="KW-0472">Membrane</keyword>
<dbReference type="PANTHER" id="PTHR43767:SF8">
    <property type="entry name" value="LONG-CHAIN-FATTY-ACID--COA LIGASE"/>
    <property type="match status" value="1"/>
</dbReference>
<dbReference type="FunFam" id="3.40.50.12780:FF:000003">
    <property type="entry name" value="Long-chain-fatty-acid--CoA ligase FadD"/>
    <property type="match status" value="1"/>
</dbReference>
<keyword evidence="9" id="KW-0460">Magnesium</keyword>
<dbReference type="GO" id="GO:0016020">
    <property type="term" value="C:membrane"/>
    <property type="evidence" value="ECO:0007669"/>
    <property type="project" value="UniProtKB-SubCell"/>
</dbReference>
<comment type="pathway">
    <text evidence="3">Lipid metabolism; fatty acid beta-oxidation.</text>
</comment>
<evidence type="ECO:0000256" key="4">
    <source>
        <dbReference type="ARBA" id="ARBA00006432"/>
    </source>
</evidence>
<dbReference type="Gene3D" id="3.30.300.30">
    <property type="match status" value="1"/>
</dbReference>
<comment type="subcellular location">
    <subcellularLocation>
        <location evidence="2">Membrane</location>
        <topology evidence="2">Peripheral membrane protein</topology>
    </subcellularLocation>
</comment>
<dbReference type="Gene3D" id="3.40.50.12780">
    <property type="entry name" value="N-terminal domain of ligase-like"/>
    <property type="match status" value="1"/>
</dbReference>
<dbReference type="Pfam" id="PF00501">
    <property type="entry name" value="AMP-binding"/>
    <property type="match status" value="1"/>
</dbReference>
<dbReference type="NCBIfam" id="NF005463">
    <property type="entry name" value="PRK07059.1"/>
    <property type="match status" value="1"/>
</dbReference>
<reference evidence="18 19" key="1">
    <citation type="submission" date="2018-03" db="EMBL/GenBank/DDBJ databases">
        <title>Genomic Encyclopedia of Type Strains, Phase III (KMG-III): the genomes of soil and plant-associated and newly described type strains.</title>
        <authorList>
            <person name="Whitman W."/>
        </authorList>
    </citation>
    <scope>NUCLEOTIDE SEQUENCE [LARGE SCALE GENOMIC DNA]</scope>
    <source>
        <strain evidence="18 19">MWH-P2sevCIIIb</strain>
    </source>
</reference>
<feature type="domain" description="AMP-dependent synthetase/ligase" evidence="16">
    <location>
        <begin position="32"/>
        <end position="423"/>
    </location>
</feature>
<keyword evidence="15" id="KW-0812">Transmembrane</keyword>
<dbReference type="FunFam" id="3.30.300.30:FF:000006">
    <property type="entry name" value="Long-chain-fatty-acid--CoA ligase FadD"/>
    <property type="match status" value="1"/>
</dbReference>
<comment type="similarity">
    <text evidence="4">Belongs to the ATP-dependent AMP-binding enzyme family.</text>
</comment>
<dbReference type="InterPro" id="IPR025110">
    <property type="entry name" value="AMP-bd_C"/>
</dbReference>
<feature type="domain" description="AMP-binding enzyme C-terminal" evidence="17">
    <location>
        <begin position="474"/>
        <end position="548"/>
    </location>
</feature>
<feature type="transmembrane region" description="Helical" evidence="15">
    <location>
        <begin position="254"/>
        <end position="276"/>
    </location>
</feature>
<evidence type="ECO:0000256" key="10">
    <source>
        <dbReference type="ARBA" id="ARBA00023098"/>
    </source>
</evidence>
<evidence type="ECO:0000256" key="13">
    <source>
        <dbReference type="ARBA" id="ARBA00039545"/>
    </source>
</evidence>
<dbReference type="InterPro" id="IPR050237">
    <property type="entry name" value="ATP-dep_AMP-bd_enzyme"/>
</dbReference>
<keyword evidence="8" id="KW-0067">ATP-binding</keyword>
<evidence type="ECO:0000256" key="7">
    <source>
        <dbReference type="ARBA" id="ARBA00022832"/>
    </source>
</evidence>
<dbReference type="OrthoDB" id="9766486at2"/>
<comment type="cofactor">
    <cofactor evidence="1">
        <name>Mg(2+)</name>
        <dbReference type="ChEBI" id="CHEBI:18420"/>
    </cofactor>
</comment>
<protein>
    <recommendedName>
        <fullName evidence="13">Long-chain-fatty-acid--CoA ligase</fullName>
        <ecNumber evidence="12">6.2.1.3</ecNumber>
    </recommendedName>
    <alternativeName>
        <fullName evidence="14">Long-chain acyl-CoA synthetase</fullName>
    </alternativeName>
</protein>
<evidence type="ECO:0000256" key="11">
    <source>
        <dbReference type="ARBA" id="ARBA00023136"/>
    </source>
</evidence>
<evidence type="ECO:0000256" key="8">
    <source>
        <dbReference type="ARBA" id="ARBA00022840"/>
    </source>
</evidence>
<dbReference type="Proteomes" id="UP000238308">
    <property type="component" value="Unassembled WGS sequence"/>
</dbReference>
<accession>A0A2T0XP99</accession>
<proteinExistence type="inferred from homology"/>
<evidence type="ECO:0000256" key="2">
    <source>
        <dbReference type="ARBA" id="ARBA00004170"/>
    </source>
</evidence>
<keyword evidence="15" id="KW-1133">Transmembrane helix</keyword>
<evidence type="ECO:0000256" key="1">
    <source>
        <dbReference type="ARBA" id="ARBA00001946"/>
    </source>
</evidence>
<dbReference type="Pfam" id="PF13193">
    <property type="entry name" value="AMP-binding_C"/>
    <property type="match status" value="1"/>
</dbReference>
<dbReference type="InterPro" id="IPR045851">
    <property type="entry name" value="AMP-bd_C_sf"/>
</dbReference>
<dbReference type="EMBL" id="PVTV01000003">
    <property type="protein sequence ID" value="PRZ00760.1"/>
    <property type="molecule type" value="Genomic_DNA"/>
</dbReference>
<evidence type="ECO:0000256" key="5">
    <source>
        <dbReference type="ARBA" id="ARBA00022598"/>
    </source>
</evidence>
<evidence type="ECO:0000256" key="14">
    <source>
        <dbReference type="ARBA" id="ARBA00042773"/>
    </source>
</evidence>
<dbReference type="PANTHER" id="PTHR43767">
    <property type="entry name" value="LONG-CHAIN-FATTY-ACID--COA LIGASE"/>
    <property type="match status" value="1"/>
</dbReference>
<organism evidence="18 19">
    <name type="scientific">Jezberella montanilacus</name>
    <dbReference type="NCBI Taxonomy" id="323426"/>
    <lineage>
        <taxon>Bacteria</taxon>
        <taxon>Pseudomonadati</taxon>
        <taxon>Pseudomonadota</taxon>
        <taxon>Betaproteobacteria</taxon>
        <taxon>Burkholderiales</taxon>
        <taxon>Alcaligenaceae</taxon>
        <taxon>Jezberella</taxon>
    </lineage>
</organism>
<keyword evidence="7" id="KW-0276">Fatty acid metabolism</keyword>
<dbReference type="InterPro" id="IPR042099">
    <property type="entry name" value="ANL_N_sf"/>
</dbReference>
<gene>
    <name evidence="18" type="ORF">BCM14_0231</name>
</gene>
<dbReference type="AlphaFoldDB" id="A0A2T0XP99"/>
<dbReference type="GO" id="GO:0005524">
    <property type="term" value="F:ATP binding"/>
    <property type="evidence" value="ECO:0007669"/>
    <property type="project" value="UniProtKB-KW"/>
</dbReference>
<keyword evidence="6" id="KW-0547">Nucleotide-binding</keyword>
<dbReference type="GO" id="GO:0004467">
    <property type="term" value="F:long-chain fatty acid-CoA ligase activity"/>
    <property type="evidence" value="ECO:0007669"/>
    <property type="project" value="UniProtKB-EC"/>
</dbReference>
<evidence type="ECO:0000313" key="19">
    <source>
        <dbReference type="Proteomes" id="UP000238308"/>
    </source>
</evidence>
<evidence type="ECO:0000313" key="18">
    <source>
        <dbReference type="EMBL" id="PRZ00760.1"/>
    </source>
</evidence>
<dbReference type="EC" id="6.2.1.3" evidence="12"/>
<evidence type="ECO:0000256" key="12">
    <source>
        <dbReference type="ARBA" id="ARBA00026121"/>
    </source>
</evidence>
<keyword evidence="19" id="KW-1185">Reference proteome</keyword>
<name>A0A2T0XP99_9BURK</name>
<evidence type="ECO:0000256" key="9">
    <source>
        <dbReference type="ARBA" id="ARBA00022842"/>
    </source>
</evidence>
<evidence type="ECO:0000259" key="16">
    <source>
        <dbReference type="Pfam" id="PF00501"/>
    </source>
</evidence>
<keyword evidence="5" id="KW-0436">Ligase</keyword>
<keyword evidence="10" id="KW-0443">Lipid metabolism</keyword>
<dbReference type="PROSITE" id="PS00455">
    <property type="entry name" value="AMP_BINDING"/>
    <property type="match status" value="1"/>
</dbReference>
<evidence type="ECO:0000256" key="3">
    <source>
        <dbReference type="ARBA" id="ARBA00005005"/>
    </source>
</evidence>
<comment type="caution">
    <text evidence="18">The sequence shown here is derived from an EMBL/GenBank/DDBJ whole genome shotgun (WGS) entry which is preliminary data.</text>
</comment>
<dbReference type="InterPro" id="IPR020845">
    <property type="entry name" value="AMP-binding_CS"/>
</dbReference>
<evidence type="ECO:0000256" key="6">
    <source>
        <dbReference type="ARBA" id="ARBA00022741"/>
    </source>
</evidence>
<evidence type="ECO:0000256" key="15">
    <source>
        <dbReference type="SAM" id="Phobius"/>
    </source>
</evidence>
<dbReference type="CDD" id="cd05936">
    <property type="entry name" value="FC-FACS_FadD_like"/>
    <property type="match status" value="1"/>
</dbReference>
<sequence>MTNPSKPWLKSYPEGVPHDLGTLPYDSLVDMFEVSFAQYPDRNACEYMGKFMTYRDLNNFSQNFAAYLQGLGLEPGARVAIMLPNIPQFQIAMLGILRAGYIVVNVNPLYTARELQHQLTDSGASVLIILENFAHVLGQILTEVSLKKTIVTSLGELIGLKGKLVDFVVRHVKKAVPAWHLPHISFRAAVKLGAKRTVIRPEISLNDIAFLQYTGGTTGVAKAATLMHRNILANVMQTDLWLEPAMRNKHIEQLVFLCALPMYHIFALTACALFGMRKGGLLILVPNPRDIASLIKLLDSHPGIHIFPAVNTLFNALVRRPEFLEVKLPNLLVAIGGGMAVQQVVADQWQAATGVPIVEGYGLSETSPVACVNSTLITGFTGTIGLPVPGTEVVILDNNEREVPFGTPGEVCIRGPQVMAGYWNRPEDTKQVFTKDGFFKSGDIGVMNQDGYTKIVDRKKDMINVSGFNVYPNELEEVIAKMPGVLETAVIGIPNEKSGEAVMVFIVKSDPSLTEEQVFEYCKQELTNYKRPKLIQFRDELPKTNVGKILRRELREIAARENRTK</sequence>
<dbReference type="RefSeq" id="WP_106226168.1">
    <property type="nucleotide sequence ID" value="NZ_PVTV01000003.1"/>
</dbReference>
<evidence type="ECO:0000259" key="17">
    <source>
        <dbReference type="Pfam" id="PF13193"/>
    </source>
</evidence>
<dbReference type="InterPro" id="IPR000873">
    <property type="entry name" value="AMP-dep_synth/lig_dom"/>
</dbReference>
<dbReference type="SUPFAM" id="SSF56801">
    <property type="entry name" value="Acetyl-CoA synthetase-like"/>
    <property type="match status" value="1"/>
</dbReference>